<proteinExistence type="predicted"/>
<organism evidence="3 4">
    <name type="scientific">Sitophilus oryzae</name>
    <name type="common">Rice weevil</name>
    <name type="synonym">Curculio oryzae</name>
    <dbReference type="NCBI Taxonomy" id="7048"/>
    <lineage>
        <taxon>Eukaryota</taxon>
        <taxon>Metazoa</taxon>
        <taxon>Ecdysozoa</taxon>
        <taxon>Arthropoda</taxon>
        <taxon>Hexapoda</taxon>
        <taxon>Insecta</taxon>
        <taxon>Pterygota</taxon>
        <taxon>Neoptera</taxon>
        <taxon>Endopterygota</taxon>
        <taxon>Coleoptera</taxon>
        <taxon>Polyphaga</taxon>
        <taxon>Cucujiformia</taxon>
        <taxon>Curculionidae</taxon>
        <taxon>Dryophthorinae</taxon>
        <taxon>Sitophilus</taxon>
    </lineage>
</organism>
<dbReference type="AlphaFoldDB" id="A0A6J2XXF5"/>
<accession>A0A6J2XXF5</accession>
<dbReference type="OrthoDB" id="8197468at2759"/>
<keyword evidence="2" id="KW-0732">Signal</keyword>
<keyword evidence="3" id="KW-1185">Reference proteome</keyword>
<name>A0A6J2XXF5_SITOR</name>
<gene>
    <name evidence="4" type="primary">LOC115882303</name>
</gene>
<reference evidence="4" key="1">
    <citation type="submission" date="2025-08" db="UniProtKB">
        <authorList>
            <consortium name="RefSeq"/>
        </authorList>
    </citation>
    <scope>IDENTIFICATION</scope>
    <source>
        <tissue evidence="4">Gonads</tissue>
    </source>
</reference>
<dbReference type="GeneID" id="115882303"/>
<evidence type="ECO:0000313" key="3">
    <source>
        <dbReference type="Proteomes" id="UP000504635"/>
    </source>
</evidence>
<protein>
    <submittedName>
        <fullName evidence="4">Keratin, type I cytoskeletal 9 isoform X2</fullName>
    </submittedName>
</protein>
<dbReference type="RefSeq" id="XP_030756147.1">
    <property type="nucleotide sequence ID" value="XM_030900287.1"/>
</dbReference>
<evidence type="ECO:0000313" key="4">
    <source>
        <dbReference type="RefSeq" id="XP_030756147.1"/>
    </source>
</evidence>
<feature type="region of interest" description="Disordered" evidence="1">
    <location>
        <begin position="169"/>
        <end position="234"/>
    </location>
</feature>
<feature type="chain" id="PRO_5026835954" evidence="2">
    <location>
        <begin position="16"/>
        <end position="234"/>
    </location>
</feature>
<sequence length="234" mass="23631">MKLLLFVFLFAFANASPGYSDSSPSGNDISEGNAQGSSFGYSGSFAGAGVPGGNFPAFPAFPQFDFSGFFTNYLEALNKQHQEFINQLQKLAQTQGQTGGSYAPNYQGGGGVDLGNRGGFVGGYGGGFSGPDGQSFSFSGPIGADSGAAFASGSIGPGGGFQTAAVYPENPASPNVNTRFGASGGGPGGGDFKSVFTSSKSVTSNVDGKPQTFRQASTTVNDNGKVTTYTAQNP</sequence>
<feature type="compositionally biased region" description="Polar residues" evidence="1">
    <location>
        <begin position="212"/>
        <end position="234"/>
    </location>
</feature>
<evidence type="ECO:0000256" key="1">
    <source>
        <dbReference type="SAM" id="MobiDB-lite"/>
    </source>
</evidence>
<feature type="signal peptide" evidence="2">
    <location>
        <begin position="1"/>
        <end position="15"/>
    </location>
</feature>
<feature type="compositionally biased region" description="Gly residues" evidence="1">
    <location>
        <begin position="182"/>
        <end position="191"/>
    </location>
</feature>
<evidence type="ECO:0000256" key="2">
    <source>
        <dbReference type="SAM" id="SignalP"/>
    </source>
</evidence>
<dbReference type="Proteomes" id="UP000504635">
    <property type="component" value="Unplaced"/>
</dbReference>
<feature type="compositionally biased region" description="Low complexity" evidence="1">
    <location>
        <begin position="192"/>
        <end position="204"/>
    </location>
</feature>